<keyword evidence="2" id="KW-1185">Reference proteome</keyword>
<reference evidence="1 2" key="1">
    <citation type="journal article" date="2018" name="Sci. Rep.">
        <title>Genomic signatures of local adaptation to the degree of environmental predictability in rotifers.</title>
        <authorList>
            <person name="Franch-Gras L."/>
            <person name="Hahn C."/>
            <person name="Garcia-Roger E.M."/>
            <person name="Carmona M.J."/>
            <person name="Serra M."/>
            <person name="Gomez A."/>
        </authorList>
    </citation>
    <scope>NUCLEOTIDE SEQUENCE [LARGE SCALE GENOMIC DNA]</scope>
    <source>
        <strain evidence="1">HYR1</strain>
    </source>
</reference>
<dbReference type="AlphaFoldDB" id="A0A3M7RUT6"/>
<protein>
    <submittedName>
        <fullName evidence="1">Uncharacterized protein</fullName>
    </submittedName>
</protein>
<accession>A0A3M7RUT6</accession>
<comment type="caution">
    <text evidence="1">The sequence shown here is derived from an EMBL/GenBank/DDBJ whole genome shotgun (WGS) entry which is preliminary data.</text>
</comment>
<evidence type="ECO:0000313" key="1">
    <source>
        <dbReference type="EMBL" id="RNA27333.1"/>
    </source>
</evidence>
<evidence type="ECO:0000313" key="2">
    <source>
        <dbReference type="Proteomes" id="UP000276133"/>
    </source>
</evidence>
<gene>
    <name evidence="1" type="ORF">BpHYR1_034325</name>
</gene>
<sequence>MFKAERLSLTLCASGLRMEDKTLSEQDCLLKILEKYHSLFHVVSVLKGYMKIYYAMKLDFFDSMIKIWK</sequence>
<dbReference type="Proteomes" id="UP000276133">
    <property type="component" value="Unassembled WGS sequence"/>
</dbReference>
<proteinExistence type="predicted"/>
<name>A0A3M7RUT6_BRAPC</name>
<dbReference type="EMBL" id="REGN01002563">
    <property type="protein sequence ID" value="RNA27333.1"/>
    <property type="molecule type" value="Genomic_DNA"/>
</dbReference>
<organism evidence="1 2">
    <name type="scientific">Brachionus plicatilis</name>
    <name type="common">Marine rotifer</name>
    <name type="synonym">Brachionus muelleri</name>
    <dbReference type="NCBI Taxonomy" id="10195"/>
    <lineage>
        <taxon>Eukaryota</taxon>
        <taxon>Metazoa</taxon>
        <taxon>Spiralia</taxon>
        <taxon>Gnathifera</taxon>
        <taxon>Rotifera</taxon>
        <taxon>Eurotatoria</taxon>
        <taxon>Monogononta</taxon>
        <taxon>Pseudotrocha</taxon>
        <taxon>Ploima</taxon>
        <taxon>Brachionidae</taxon>
        <taxon>Brachionus</taxon>
    </lineage>
</organism>